<reference evidence="8 9" key="1">
    <citation type="submission" date="2018-02" db="EMBL/GenBank/DDBJ databases">
        <title>The genomes of Aspergillus section Nigri reveals drivers in fungal speciation.</title>
        <authorList>
            <consortium name="DOE Joint Genome Institute"/>
            <person name="Vesth T.C."/>
            <person name="Nybo J."/>
            <person name="Theobald S."/>
            <person name="Brandl J."/>
            <person name="Frisvad J.C."/>
            <person name="Nielsen K.F."/>
            <person name="Lyhne E.K."/>
            <person name="Kogle M.E."/>
            <person name="Kuo A."/>
            <person name="Riley R."/>
            <person name="Clum A."/>
            <person name="Nolan M."/>
            <person name="Lipzen A."/>
            <person name="Salamov A."/>
            <person name="Henrissat B."/>
            <person name="Wiebenga A."/>
            <person name="De vries R.P."/>
            <person name="Grigoriev I.V."/>
            <person name="Mortensen U.H."/>
            <person name="Andersen M.R."/>
            <person name="Baker S.E."/>
        </authorList>
    </citation>
    <scope>NUCLEOTIDE SEQUENCE [LARGE SCALE GENOMIC DNA]</scope>
    <source>
        <strain evidence="8 9">CBS 115571</strain>
    </source>
</reference>
<keyword evidence="5" id="KW-0539">Nucleus</keyword>
<accession>A0A2V5HI22</accession>
<evidence type="ECO:0000313" key="8">
    <source>
        <dbReference type="EMBL" id="PYI24098.1"/>
    </source>
</evidence>
<dbReference type="InterPro" id="IPR050613">
    <property type="entry name" value="Sec_Metabolite_Reg"/>
</dbReference>
<dbReference type="GO" id="GO:0008270">
    <property type="term" value="F:zinc ion binding"/>
    <property type="evidence" value="ECO:0007669"/>
    <property type="project" value="InterPro"/>
</dbReference>
<comment type="subcellular location">
    <subcellularLocation>
        <location evidence="1">Nucleus</location>
    </subcellularLocation>
</comment>
<dbReference type="GO" id="GO:0000981">
    <property type="term" value="F:DNA-binding transcription factor activity, RNA polymerase II-specific"/>
    <property type="evidence" value="ECO:0007669"/>
    <property type="project" value="InterPro"/>
</dbReference>
<dbReference type="PROSITE" id="PS00463">
    <property type="entry name" value="ZN2_CY6_FUNGAL_1"/>
    <property type="match status" value="1"/>
</dbReference>
<dbReference type="PROSITE" id="PS50048">
    <property type="entry name" value="ZN2_CY6_FUNGAL_2"/>
    <property type="match status" value="1"/>
</dbReference>
<evidence type="ECO:0000256" key="3">
    <source>
        <dbReference type="ARBA" id="ARBA00023125"/>
    </source>
</evidence>
<dbReference type="PANTHER" id="PTHR31001">
    <property type="entry name" value="UNCHARACTERIZED TRANSCRIPTIONAL REGULATORY PROTEIN"/>
    <property type="match status" value="1"/>
</dbReference>
<evidence type="ECO:0000256" key="1">
    <source>
        <dbReference type="ARBA" id="ARBA00004123"/>
    </source>
</evidence>
<dbReference type="Pfam" id="PF00172">
    <property type="entry name" value="Zn_clus"/>
    <property type="match status" value="1"/>
</dbReference>
<sequence>MVIEAPKPPTLRRSCQACARGKRRCDQRWPRCSRCQARRIDCEYVNMPLTVNASSSTTSLAKARSLVHTTTPSSSITQANISRPRKPRPYTTTTPTIPPPLPPLEITKGYSPTVISFLISGMRQYPLTFASSLKTHFIHPDLWPSASTPPPPLQDIYSLCKHYSTSLFSPSHHQRKEIQSLLHQKSRSLHRHLARASTFPDLLASAQALLLIQCILLLSPPLDPSDPTATHQQDTEYQESISEMLLNLGHRLWVQAPVQLPATLSPRRAWLFAESVRRTIIVGFILRSVYSLRTRNYSVRTPFVDALPFDVRTGLWDAADEEPGIDTGFGAGNELWGSSEGAMVSLHGYSGMLEQGQVHGIGAFAGLILAACRGKRVADVARGFPTPPPASLVVEV</sequence>
<feature type="compositionally biased region" description="Polar residues" evidence="6">
    <location>
        <begin position="69"/>
        <end position="81"/>
    </location>
</feature>
<organism evidence="8 9">
    <name type="scientific">Aspergillus violaceofuscus (strain CBS 115571)</name>
    <dbReference type="NCBI Taxonomy" id="1450538"/>
    <lineage>
        <taxon>Eukaryota</taxon>
        <taxon>Fungi</taxon>
        <taxon>Dikarya</taxon>
        <taxon>Ascomycota</taxon>
        <taxon>Pezizomycotina</taxon>
        <taxon>Eurotiomycetes</taxon>
        <taxon>Eurotiomycetidae</taxon>
        <taxon>Eurotiales</taxon>
        <taxon>Aspergillaceae</taxon>
        <taxon>Aspergillus</taxon>
    </lineage>
</organism>
<evidence type="ECO:0000259" key="7">
    <source>
        <dbReference type="PROSITE" id="PS50048"/>
    </source>
</evidence>
<evidence type="ECO:0000313" key="9">
    <source>
        <dbReference type="Proteomes" id="UP000249829"/>
    </source>
</evidence>
<evidence type="ECO:0000256" key="5">
    <source>
        <dbReference type="ARBA" id="ARBA00023242"/>
    </source>
</evidence>
<feature type="domain" description="Zn(2)-C6 fungal-type" evidence="7">
    <location>
        <begin position="14"/>
        <end position="44"/>
    </location>
</feature>
<keyword evidence="2" id="KW-0805">Transcription regulation</keyword>
<keyword evidence="3" id="KW-0238">DNA-binding</keyword>
<feature type="region of interest" description="Disordered" evidence="6">
    <location>
        <begin position="69"/>
        <end position="103"/>
    </location>
</feature>
<dbReference type="OMA" id="RSCQACV"/>
<dbReference type="Proteomes" id="UP000249829">
    <property type="component" value="Unassembled WGS sequence"/>
</dbReference>
<dbReference type="InterPro" id="IPR001138">
    <property type="entry name" value="Zn2Cys6_DnaBD"/>
</dbReference>
<dbReference type="GO" id="GO:0005634">
    <property type="term" value="C:nucleus"/>
    <property type="evidence" value="ECO:0007669"/>
    <property type="project" value="UniProtKB-SubCell"/>
</dbReference>
<keyword evidence="9" id="KW-1185">Reference proteome</keyword>
<dbReference type="InterPro" id="IPR036864">
    <property type="entry name" value="Zn2-C6_fun-type_DNA-bd_sf"/>
</dbReference>
<protein>
    <recommendedName>
        <fullName evidence="7">Zn(2)-C6 fungal-type domain-containing protein</fullName>
    </recommendedName>
</protein>
<dbReference type="GO" id="GO:0003677">
    <property type="term" value="F:DNA binding"/>
    <property type="evidence" value="ECO:0007669"/>
    <property type="project" value="UniProtKB-KW"/>
</dbReference>
<evidence type="ECO:0000256" key="2">
    <source>
        <dbReference type="ARBA" id="ARBA00023015"/>
    </source>
</evidence>
<keyword evidence="4" id="KW-0804">Transcription</keyword>
<dbReference type="AlphaFoldDB" id="A0A2V5HI22"/>
<dbReference type="CDD" id="cd00067">
    <property type="entry name" value="GAL4"/>
    <property type="match status" value="1"/>
</dbReference>
<dbReference type="SUPFAM" id="SSF57701">
    <property type="entry name" value="Zn2/Cys6 DNA-binding domain"/>
    <property type="match status" value="1"/>
</dbReference>
<proteinExistence type="predicted"/>
<evidence type="ECO:0000256" key="6">
    <source>
        <dbReference type="SAM" id="MobiDB-lite"/>
    </source>
</evidence>
<name>A0A2V5HI22_ASPV1</name>
<dbReference type="SMART" id="SM00066">
    <property type="entry name" value="GAL4"/>
    <property type="match status" value="1"/>
</dbReference>
<gene>
    <name evidence="8" type="ORF">BO99DRAFT_408714</name>
</gene>
<dbReference type="EMBL" id="KZ825103">
    <property type="protein sequence ID" value="PYI24098.1"/>
    <property type="molecule type" value="Genomic_DNA"/>
</dbReference>
<dbReference type="Gene3D" id="4.10.240.10">
    <property type="entry name" value="Zn(2)-C6 fungal-type DNA-binding domain"/>
    <property type="match status" value="1"/>
</dbReference>
<evidence type="ECO:0000256" key="4">
    <source>
        <dbReference type="ARBA" id="ARBA00023163"/>
    </source>
</evidence>